<gene>
    <name evidence="3" type="ORF">ACFS2C_23560</name>
</gene>
<sequence>MSTWREERRKDRVAEAEAKRADTLAAAEAEAVRTAALADAQRAAREQEHAHQQARAQARQEAKDKRRAQRAARMSGLRRWAAGHVVDLLIYPLALVSAVMAIPAMAAYGHTLYGGATGLVLPVLSELGMWAFAVAVQVSRTRTPERPVWALQLGVWLFAGVAAVLNFLHGVTAEPGAQTPRGVDVGLVMGLVSIAGVVAHQLTVAGARRSRAERAEARLARQAARKTLRVRQAAIRQAVAEIDSNGTARLVYAPGRYVLARRSLGQTLACRRRPLVAAVVPGLPVDSTPAGEAGTDWDADLAALLASVDPDPVASSEGESTPGDGGGVGTLDRPAEQPKSTPDRGRLRGRVGRSLDQLRAELRAAIEAGRVDPTSAESIRKTLHCAPKYARQLRDEHRGGQQ</sequence>
<feature type="region of interest" description="Disordered" evidence="1">
    <location>
        <begin position="310"/>
        <end position="353"/>
    </location>
</feature>
<feature type="compositionally biased region" description="Basic and acidic residues" evidence="1">
    <location>
        <begin position="333"/>
        <end position="346"/>
    </location>
</feature>
<keyword evidence="2" id="KW-1133">Transmembrane helix</keyword>
<dbReference type="Proteomes" id="UP001597478">
    <property type="component" value="Unassembled WGS sequence"/>
</dbReference>
<feature type="transmembrane region" description="Helical" evidence="2">
    <location>
        <begin position="148"/>
        <end position="168"/>
    </location>
</feature>
<evidence type="ECO:0000256" key="1">
    <source>
        <dbReference type="SAM" id="MobiDB-lite"/>
    </source>
</evidence>
<accession>A0ABW5WGP0</accession>
<feature type="transmembrane region" description="Helical" evidence="2">
    <location>
        <begin position="188"/>
        <end position="207"/>
    </location>
</feature>
<keyword evidence="2" id="KW-0812">Transmembrane</keyword>
<feature type="region of interest" description="Disordered" evidence="1">
    <location>
        <begin position="364"/>
        <end position="383"/>
    </location>
</feature>
<dbReference type="EMBL" id="JBHUOF010000048">
    <property type="protein sequence ID" value="MFD2802371.1"/>
    <property type="molecule type" value="Genomic_DNA"/>
</dbReference>
<evidence type="ECO:0000313" key="3">
    <source>
        <dbReference type="EMBL" id="MFD2802371.1"/>
    </source>
</evidence>
<keyword evidence="4" id="KW-1185">Reference proteome</keyword>
<evidence type="ECO:0000313" key="4">
    <source>
        <dbReference type="Proteomes" id="UP001597478"/>
    </source>
</evidence>
<feature type="transmembrane region" description="Helical" evidence="2">
    <location>
        <begin position="80"/>
        <end position="106"/>
    </location>
</feature>
<feature type="region of interest" description="Disordered" evidence="1">
    <location>
        <begin position="38"/>
        <end position="68"/>
    </location>
</feature>
<feature type="region of interest" description="Disordered" evidence="1">
    <location>
        <begin position="1"/>
        <end position="20"/>
    </location>
</feature>
<reference evidence="4" key="1">
    <citation type="journal article" date="2019" name="Int. J. Syst. Evol. Microbiol.">
        <title>The Global Catalogue of Microorganisms (GCM) 10K type strain sequencing project: providing services to taxonomists for standard genome sequencing and annotation.</title>
        <authorList>
            <consortium name="The Broad Institute Genomics Platform"/>
            <consortium name="The Broad Institute Genome Sequencing Center for Infectious Disease"/>
            <person name="Wu L."/>
            <person name="Ma J."/>
        </authorList>
    </citation>
    <scope>NUCLEOTIDE SEQUENCE [LARGE SCALE GENOMIC DNA]</scope>
    <source>
        <strain evidence="4">IBRC-M 10906</strain>
    </source>
</reference>
<name>A0ABW5WGP0_9PSEU</name>
<dbReference type="RefSeq" id="WP_377394526.1">
    <property type="nucleotide sequence ID" value="NZ_JBHSAN010000052.1"/>
</dbReference>
<feature type="transmembrane region" description="Helical" evidence="2">
    <location>
        <begin position="112"/>
        <end position="136"/>
    </location>
</feature>
<organism evidence="3 4">
    <name type="scientific">Prauserella oleivorans</name>
    <dbReference type="NCBI Taxonomy" id="1478153"/>
    <lineage>
        <taxon>Bacteria</taxon>
        <taxon>Bacillati</taxon>
        <taxon>Actinomycetota</taxon>
        <taxon>Actinomycetes</taxon>
        <taxon>Pseudonocardiales</taxon>
        <taxon>Pseudonocardiaceae</taxon>
        <taxon>Prauserella</taxon>
    </lineage>
</organism>
<keyword evidence="2" id="KW-0472">Membrane</keyword>
<proteinExistence type="predicted"/>
<evidence type="ECO:0000256" key="2">
    <source>
        <dbReference type="SAM" id="Phobius"/>
    </source>
</evidence>
<protein>
    <recommendedName>
        <fullName evidence="5">DUF2637 domain-containing protein</fullName>
    </recommendedName>
</protein>
<feature type="compositionally biased region" description="Basic and acidic residues" evidence="1">
    <location>
        <begin position="42"/>
        <end position="51"/>
    </location>
</feature>
<comment type="caution">
    <text evidence="3">The sequence shown here is derived from an EMBL/GenBank/DDBJ whole genome shotgun (WGS) entry which is preliminary data.</text>
</comment>
<evidence type="ECO:0008006" key="5">
    <source>
        <dbReference type="Google" id="ProtNLM"/>
    </source>
</evidence>